<feature type="transmembrane region" description="Helical" evidence="2">
    <location>
        <begin position="106"/>
        <end position="128"/>
    </location>
</feature>
<feature type="transmembrane region" description="Helical" evidence="2">
    <location>
        <begin position="341"/>
        <end position="359"/>
    </location>
</feature>
<evidence type="ECO:0000313" key="5">
    <source>
        <dbReference type="Proteomes" id="UP001203004"/>
    </source>
</evidence>
<comment type="similarity">
    <text evidence="1">Belongs to the DedA family.</text>
</comment>
<dbReference type="EMBL" id="JAMAST010000009">
    <property type="protein sequence ID" value="MCL1632095.1"/>
    <property type="molecule type" value="Genomic_DNA"/>
</dbReference>
<feature type="domain" description="VTT" evidence="3">
    <location>
        <begin position="29"/>
        <end position="154"/>
    </location>
</feature>
<dbReference type="Pfam" id="PF09335">
    <property type="entry name" value="VTT_dom"/>
    <property type="match status" value="1"/>
</dbReference>
<feature type="transmembrane region" description="Helical" evidence="2">
    <location>
        <begin position="397"/>
        <end position="420"/>
    </location>
</feature>
<feature type="transmembrane region" description="Helical" evidence="2">
    <location>
        <begin position="49"/>
        <end position="70"/>
    </location>
</feature>
<feature type="transmembrane region" description="Helical" evidence="2">
    <location>
        <begin position="301"/>
        <end position="321"/>
    </location>
</feature>
<feature type="transmembrane region" description="Helical" evidence="2">
    <location>
        <begin position="12"/>
        <end position="29"/>
    </location>
</feature>
<sequence length="438" mass="50053">MQGIIQLLHDYSYLTIFIALLIELICVPIPNEALLSYVGILSFHGKMNLWLSLLSAGSGGVIGATISYWIGYKLGVPFFQRFGRYMHMGPERLARISQWYRKYGKVLLIFSFFIPGIRHIASIISGVIRLPFRSFCLFAYLGVFFWTSTFISLGFVLGPQWDKYQGDLKKWLVLASIVLGIILLCSILIKKNKVYIKESLLLLFQAVFKRYKSFLKIKLFLFIILAAFISLATLMAGMIQDFIGNEFHSFDTISRAIILFLFDNRWQTVLQSISALASWKVLGAGVILTAITIFITNRDRWLELLFLGLSLTGGILFTYGVRWLLHFMLAGYYVSGDFPNGQSMKALIILGYFVMMLVRHQKNYLIVTIEWFLFLFVLLIYAVSGVRILHIQPSDLFAGYVFGAVWVSGIMLALELFRFLGIVKKSEQRIVLSRLCKK</sequence>
<dbReference type="Proteomes" id="UP001203004">
    <property type="component" value="Unassembled WGS sequence"/>
</dbReference>
<keyword evidence="2" id="KW-0812">Transmembrane</keyword>
<accession>A0ABT0MCQ9</accession>
<name>A0ABT0MCQ9_9BACL</name>
<feature type="transmembrane region" description="Helical" evidence="2">
    <location>
        <begin position="269"/>
        <end position="294"/>
    </location>
</feature>
<feature type="transmembrane region" description="Helical" evidence="2">
    <location>
        <begin position="219"/>
        <end position="239"/>
    </location>
</feature>
<reference evidence="4 5" key="1">
    <citation type="submission" date="2022-05" db="EMBL/GenBank/DDBJ databases">
        <title>Sporolactobacillus sp nov CPB3-1, isolated from tree bark (Mangifera indica L.).</title>
        <authorList>
            <person name="Phuengjayaem S."/>
            <person name="Tanasupawat S."/>
        </authorList>
    </citation>
    <scope>NUCLEOTIDE SEQUENCE [LARGE SCALE GENOMIC DNA]</scope>
    <source>
        <strain evidence="4 5">CPB3-1</strain>
    </source>
</reference>
<organism evidence="4 5">
    <name type="scientific">Sporolactobacillus mangiferae</name>
    <dbReference type="NCBI Taxonomy" id="2940498"/>
    <lineage>
        <taxon>Bacteria</taxon>
        <taxon>Bacillati</taxon>
        <taxon>Bacillota</taxon>
        <taxon>Bacilli</taxon>
        <taxon>Bacillales</taxon>
        <taxon>Sporolactobacillaceae</taxon>
        <taxon>Sporolactobacillus</taxon>
    </lineage>
</organism>
<evidence type="ECO:0000256" key="1">
    <source>
        <dbReference type="ARBA" id="ARBA00010792"/>
    </source>
</evidence>
<dbReference type="InterPro" id="IPR032816">
    <property type="entry name" value="VTT_dom"/>
</dbReference>
<dbReference type="PANTHER" id="PTHR42709:SF9">
    <property type="entry name" value="ALKALINE PHOSPHATASE LIKE PROTEIN"/>
    <property type="match status" value="1"/>
</dbReference>
<dbReference type="RefSeq" id="WP_249101388.1">
    <property type="nucleotide sequence ID" value="NZ_JAMAST010000009.1"/>
</dbReference>
<evidence type="ECO:0000313" key="4">
    <source>
        <dbReference type="EMBL" id="MCL1632095.1"/>
    </source>
</evidence>
<feature type="transmembrane region" description="Helical" evidence="2">
    <location>
        <begin position="135"/>
        <end position="159"/>
    </location>
</feature>
<evidence type="ECO:0000259" key="3">
    <source>
        <dbReference type="Pfam" id="PF09335"/>
    </source>
</evidence>
<dbReference type="PANTHER" id="PTHR42709">
    <property type="entry name" value="ALKALINE PHOSPHATASE LIKE PROTEIN"/>
    <property type="match status" value="1"/>
</dbReference>
<dbReference type="InterPro" id="IPR051311">
    <property type="entry name" value="DedA_domain"/>
</dbReference>
<keyword evidence="5" id="KW-1185">Reference proteome</keyword>
<keyword evidence="2" id="KW-0472">Membrane</keyword>
<comment type="caution">
    <text evidence="4">The sequence shown here is derived from an EMBL/GenBank/DDBJ whole genome shotgun (WGS) entry which is preliminary data.</text>
</comment>
<feature type="transmembrane region" description="Helical" evidence="2">
    <location>
        <begin position="371"/>
        <end position="391"/>
    </location>
</feature>
<gene>
    <name evidence="4" type="ORF">M3N64_09040</name>
</gene>
<keyword evidence="2" id="KW-1133">Transmembrane helix</keyword>
<feature type="transmembrane region" description="Helical" evidence="2">
    <location>
        <begin position="171"/>
        <end position="189"/>
    </location>
</feature>
<evidence type="ECO:0000256" key="2">
    <source>
        <dbReference type="SAM" id="Phobius"/>
    </source>
</evidence>
<proteinExistence type="inferred from homology"/>
<protein>
    <submittedName>
        <fullName evidence="4">VTT domain-containing protein</fullName>
    </submittedName>
</protein>